<dbReference type="NCBIfam" id="TIGR00219">
    <property type="entry name" value="mreC"/>
    <property type="match status" value="1"/>
</dbReference>
<evidence type="ECO:0000256" key="5">
    <source>
        <dbReference type="PIRNR" id="PIRNR038471"/>
    </source>
</evidence>
<dbReference type="EMBL" id="AP013066">
    <property type="protein sequence ID" value="BAN33947.1"/>
    <property type="molecule type" value="Genomic_DNA"/>
</dbReference>
<evidence type="ECO:0000313" key="9">
    <source>
        <dbReference type="EMBL" id="BAN33947.1"/>
    </source>
</evidence>
<accession>S6AZL0</accession>
<dbReference type="GO" id="GO:0008360">
    <property type="term" value="P:regulation of cell shape"/>
    <property type="evidence" value="ECO:0007669"/>
    <property type="project" value="UniProtKB-KW"/>
</dbReference>
<dbReference type="STRING" id="1163617.SCD_n00098"/>
<evidence type="ECO:0000256" key="3">
    <source>
        <dbReference type="ARBA" id="ARBA00022960"/>
    </source>
</evidence>
<dbReference type="Gene3D" id="2.40.10.350">
    <property type="entry name" value="Rod shape-determining protein MreC, domain 2"/>
    <property type="match status" value="1"/>
</dbReference>
<dbReference type="OrthoDB" id="9808025at2"/>
<dbReference type="RefSeq" id="WP_009207108.1">
    <property type="nucleotide sequence ID" value="NC_022357.1"/>
</dbReference>
<comment type="similarity">
    <text evidence="1 5">Belongs to the MreC family.</text>
</comment>
<protein>
    <recommendedName>
        <fullName evidence="2 5">Cell shape-determining protein MreC</fullName>
    </recommendedName>
    <alternativeName>
        <fullName evidence="4 5">Cell shape protein MreC</fullName>
    </alternativeName>
</protein>
<dbReference type="PIRSF" id="PIRSF038471">
    <property type="entry name" value="MreC"/>
    <property type="match status" value="1"/>
</dbReference>
<dbReference type="eggNOG" id="COG1792">
    <property type="taxonomic scope" value="Bacteria"/>
</dbReference>
<dbReference type="Gene3D" id="2.40.10.340">
    <property type="entry name" value="Rod shape-determining protein MreC, domain 1"/>
    <property type="match status" value="1"/>
</dbReference>
<feature type="transmembrane region" description="Helical" evidence="7">
    <location>
        <begin position="16"/>
        <end position="34"/>
    </location>
</feature>
<dbReference type="Proteomes" id="UP000015559">
    <property type="component" value="Chromosome"/>
</dbReference>
<dbReference type="PANTHER" id="PTHR34138">
    <property type="entry name" value="CELL SHAPE-DETERMINING PROTEIN MREC"/>
    <property type="match status" value="1"/>
</dbReference>
<dbReference type="Pfam" id="PF04085">
    <property type="entry name" value="MreC"/>
    <property type="match status" value="1"/>
</dbReference>
<keyword evidence="10" id="KW-1185">Reference proteome</keyword>
<organism evidence="9 10">
    <name type="scientific">Sulfuricella denitrificans (strain DSM 22764 / NBRC 105220 / skB26)</name>
    <dbReference type="NCBI Taxonomy" id="1163617"/>
    <lineage>
        <taxon>Bacteria</taxon>
        <taxon>Pseudomonadati</taxon>
        <taxon>Pseudomonadota</taxon>
        <taxon>Betaproteobacteria</taxon>
        <taxon>Nitrosomonadales</taxon>
        <taxon>Sulfuricellaceae</taxon>
        <taxon>Sulfuricella</taxon>
    </lineage>
</organism>
<evidence type="ECO:0000313" key="10">
    <source>
        <dbReference type="Proteomes" id="UP000015559"/>
    </source>
</evidence>
<dbReference type="InterPro" id="IPR007221">
    <property type="entry name" value="MreC"/>
</dbReference>
<evidence type="ECO:0000256" key="7">
    <source>
        <dbReference type="SAM" id="Phobius"/>
    </source>
</evidence>
<dbReference type="InterPro" id="IPR042175">
    <property type="entry name" value="Cell/Rod_MreC_2"/>
</dbReference>
<dbReference type="InterPro" id="IPR055342">
    <property type="entry name" value="MreC_beta-barrel_core"/>
</dbReference>
<feature type="region of interest" description="Disordered" evidence="6">
    <location>
        <begin position="281"/>
        <end position="301"/>
    </location>
</feature>
<dbReference type="GO" id="GO:0005886">
    <property type="term" value="C:plasma membrane"/>
    <property type="evidence" value="ECO:0007669"/>
    <property type="project" value="TreeGrafter"/>
</dbReference>
<evidence type="ECO:0000259" key="8">
    <source>
        <dbReference type="Pfam" id="PF04085"/>
    </source>
</evidence>
<evidence type="ECO:0000256" key="2">
    <source>
        <dbReference type="ARBA" id="ARBA00013855"/>
    </source>
</evidence>
<gene>
    <name evidence="9" type="ORF">SCD_n00098</name>
</gene>
<evidence type="ECO:0000256" key="6">
    <source>
        <dbReference type="SAM" id="MobiDB-lite"/>
    </source>
</evidence>
<dbReference type="InterPro" id="IPR042177">
    <property type="entry name" value="Cell/Rod_1"/>
</dbReference>
<name>S6AZL0_SULDS</name>
<keyword evidence="7" id="KW-0812">Transmembrane</keyword>
<comment type="function">
    <text evidence="5">Involved in formation and maintenance of cell shape.</text>
</comment>
<dbReference type="PANTHER" id="PTHR34138:SF1">
    <property type="entry name" value="CELL SHAPE-DETERMINING PROTEIN MREC"/>
    <property type="match status" value="1"/>
</dbReference>
<keyword evidence="3 5" id="KW-0133">Cell shape</keyword>
<keyword evidence="7" id="KW-1133">Transmembrane helix</keyword>
<keyword evidence="7" id="KW-0472">Membrane</keyword>
<reference evidence="9 10" key="1">
    <citation type="journal article" date="2012" name="Appl. Environ. Microbiol.">
        <title>Draft genome sequence of a psychrotolerant sulfur-oxidizing bacterium, Sulfuricella denitrificans skB26, and proteomic insights into cold adaptation.</title>
        <authorList>
            <person name="Watanabe T."/>
            <person name="Kojima H."/>
            <person name="Fukui M."/>
        </authorList>
    </citation>
    <scope>NUCLEOTIDE SEQUENCE [LARGE SCALE GENOMIC DNA]</scope>
    <source>
        <strain evidence="10">skB26</strain>
    </source>
</reference>
<feature type="domain" description="Rod shape-determining protein MreC beta-barrel core" evidence="8">
    <location>
        <begin position="127"/>
        <end position="271"/>
    </location>
</feature>
<dbReference type="AlphaFoldDB" id="S6AZL0"/>
<dbReference type="HOGENOM" id="CLU_042663_2_0_4"/>
<evidence type="ECO:0000256" key="1">
    <source>
        <dbReference type="ARBA" id="ARBA00009369"/>
    </source>
</evidence>
<evidence type="ECO:0000256" key="4">
    <source>
        <dbReference type="ARBA" id="ARBA00032089"/>
    </source>
</evidence>
<proteinExistence type="inferred from homology"/>
<sequence>MDHQAPPFFNHGPSPLARFVFFALISLVLMLLDARLNALDSLRQIISVAVAPLQSLAMTPVELLDRTGDFFVTQARLQNENAMLSQRQLVQSAQLQRLQAMQAENVHLRNILSIQQQRGENVVAAEIVYTGRDPFSQKITVNKGLTHKVQAGQPALDEIGVIGQVTRVYPFSSEITLLTDKDQAIPVEIVRNGARAIAFGHGQDGALELPFMAANADIQNGDTLVTSGIDGVYPAGLPVAVVSKIERNASFAKITCIPSAGVNRHKQLLILVGEVQRFRKPDPVGTGKTDSKTPVVRKNRP</sequence>
<dbReference type="KEGG" id="sdr:SCD_n00098"/>